<sequence>MTELLFRADAYARECTATVLSSGPDGVVLNRTVFYPQAGGQPGDTGLLRWSLHGQSGEMAVGNAVKGPGDAVLHQPGDGAALPPVGAEVIAGLDWSRRHRLMRMHTSLHLLCSLIPGAGVTGGQIGADRSRLDFDLAEPPAKDWLSEQLTALAAADHPVGERWISEAELDANPSLVRTLSVQPPRGAGQVRLVRIGAEDDPVDLQPCGGTHVRRTGEIGRVSVTKLENKGRQNRRVYLVLED</sequence>
<dbReference type="Gene3D" id="3.30.980.10">
    <property type="entry name" value="Threonyl-trna Synthetase, Chain A, domain 2"/>
    <property type="match status" value="1"/>
</dbReference>
<reference evidence="8 9" key="1">
    <citation type="journal article" date="2015" name="Int. J. Syst. Evol. Microbiol.">
        <title>Roseomonas oryzae sp. nov., isolated from paddy rhizosphere soil.</title>
        <authorList>
            <person name="Ramaprasad E.V."/>
            <person name="Sasikala Ch."/>
            <person name="Ramana Ch.V."/>
        </authorList>
    </citation>
    <scope>NUCLEOTIDE SEQUENCE [LARGE SCALE GENOMIC DNA]</scope>
    <source>
        <strain evidence="8 9">KCTC 42542</strain>
    </source>
</reference>
<dbReference type="InterPro" id="IPR009000">
    <property type="entry name" value="Transl_B-barrel_sf"/>
</dbReference>
<comment type="cofactor">
    <cofactor evidence="1">
        <name>Zn(2+)</name>
        <dbReference type="ChEBI" id="CHEBI:29105"/>
    </cofactor>
</comment>
<dbReference type="SUPFAM" id="SSF55186">
    <property type="entry name" value="ThrRS/AlaRS common domain"/>
    <property type="match status" value="1"/>
</dbReference>
<dbReference type="GO" id="GO:0002161">
    <property type="term" value="F:aminoacyl-tRNA deacylase activity"/>
    <property type="evidence" value="ECO:0007669"/>
    <property type="project" value="UniProtKB-ARBA"/>
</dbReference>
<dbReference type="InterPro" id="IPR051335">
    <property type="entry name" value="Alanyl-tRNA_Editing_Enzymes"/>
</dbReference>
<dbReference type="InterPro" id="IPR018163">
    <property type="entry name" value="Thr/Ala-tRNA-synth_IIc_edit"/>
</dbReference>
<dbReference type="GO" id="GO:0003676">
    <property type="term" value="F:nucleic acid binding"/>
    <property type="evidence" value="ECO:0007669"/>
    <property type="project" value="InterPro"/>
</dbReference>
<dbReference type="GO" id="GO:0004813">
    <property type="term" value="F:alanine-tRNA ligase activity"/>
    <property type="evidence" value="ECO:0007669"/>
    <property type="project" value="InterPro"/>
</dbReference>
<evidence type="ECO:0000313" key="8">
    <source>
        <dbReference type="EMBL" id="KAA2211887.1"/>
    </source>
</evidence>
<dbReference type="EMBL" id="VUKA01000014">
    <property type="protein sequence ID" value="KAA2211887.1"/>
    <property type="molecule type" value="Genomic_DNA"/>
</dbReference>
<dbReference type="InterPro" id="IPR012947">
    <property type="entry name" value="tRNA_SAD"/>
</dbReference>
<keyword evidence="4" id="KW-0479">Metal-binding</keyword>
<evidence type="ECO:0000256" key="4">
    <source>
        <dbReference type="ARBA" id="ARBA00022723"/>
    </source>
</evidence>
<evidence type="ECO:0000256" key="6">
    <source>
        <dbReference type="ARBA" id="ARBA00032577"/>
    </source>
</evidence>
<dbReference type="Pfam" id="PF07973">
    <property type="entry name" value="tRNA_SAD"/>
    <property type="match status" value="1"/>
</dbReference>
<evidence type="ECO:0000256" key="2">
    <source>
        <dbReference type="ARBA" id="ARBA00004496"/>
    </source>
</evidence>
<dbReference type="PANTHER" id="PTHR43462:SF1">
    <property type="entry name" value="ALANYL-TRNA EDITING PROTEIN AARSD1"/>
    <property type="match status" value="1"/>
</dbReference>
<comment type="subcellular location">
    <subcellularLocation>
        <location evidence="2">Cytoplasm</location>
    </subcellularLocation>
</comment>
<protein>
    <recommendedName>
        <fullName evidence="3">Alanine--tRNA ligase</fullName>
    </recommendedName>
    <alternativeName>
        <fullName evidence="6">Alanyl-tRNA synthetase</fullName>
    </alternativeName>
</protein>
<evidence type="ECO:0000256" key="3">
    <source>
        <dbReference type="ARBA" id="ARBA00017959"/>
    </source>
</evidence>
<dbReference type="GO" id="GO:0005524">
    <property type="term" value="F:ATP binding"/>
    <property type="evidence" value="ECO:0007669"/>
    <property type="project" value="InterPro"/>
</dbReference>
<dbReference type="SMART" id="SM00863">
    <property type="entry name" value="tRNA_SAD"/>
    <property type="match status" value="1"/>
</dbReference>
<dbReference type="Pfam" id="PF01411">
    <property type="entry name" value="tRNA-synt_2c"/>
    <property type="match status" value="1"/>
</dbReference>
<dbReference type="SUPFAM" id="SSF50447">
    <property type="entry name" value="Translation proteins"/>
    <property type="match status" value="1"/>
</dbReference>
<dbReference type="AlphaFoldDB" id="A0A5B2TBJ0"/>
<dbReference type="OrthoDB" id="9812949at2"/>
<feature type="domain" description="Alanyl-transfer RNA synthetases family profile" evidence="7">
    <location>
        <begin position="1"/>
        <end position="242"/>
    </location>
</feature>
<name>A0A5B2TBJ0_9PROT</name>
<gene>
    <name evidence="8" type="ORF">F0Q34_17895</name>
</gene>
<evidence type="ECO:0000256" key="5">
    <source>
        <dbReference type="ARBA" id="ARBA00022833"/>
    </source>
</evidence>
<dbReference type="Proteomes" id="UP000322110">
    <property type="component" value="Unassembled WGS sequence"/>
</dbReference>
<accession>A0A5B2TBJ0</accession>
<keyword evidence="5" id="KW-0862">Zinc</keyword>
<evidence type="ECO:0000259" key="7">
    <source>
        <dbReference type="PROSITE" id="PS50860"/>
    </source>
</evidence>
<proteinExistence type="predicted"/>
<evidence type="ECO:0000313" key="9">
    <source>
        <dbReference type="Proteomes" id="UP000322110"/>
    </source>
</evidence>
<organism evidence="8 9">
    <name type="scientific">Teichococcus oryzae</name>
    <dbReference type="NCBI Taxonomy" id="1608942"/>
    <lineage>
        <taxon>Bacteria</taxon>
        <taxon>Pseudomonadati</taxon>
        <taxon>Pseudomonadota</taxon>
        <taxon>Alphaproteobacteria</taxon>
        <taxon>Acetobacterales</taxon>
        <taxon>Roseomonadaceae</taxon>
        <taxon>Roseomonas</taxon>
    </lineage>
</organism>
<dbReference type="PROSITE" id="PS50860">
    <property type="entry name" value="AA_TRNA_LIGASE_II_ALA"/>
    <property type="match status" value="1"/>
</dbReference>
<dbReference type="InterPro" id="IPR018165">
    <property type="entry name" value="Ala-tRNA-synth_IIc_core"/>
</dbReference>
<dbReference type="RefSeq" id="WP_149813617.1">
    <property type="nucleotide sequence ID" value="NZ_VUKA01000014.1"/>
</dbReference>
<dbReference type="InterPro" id="IPR018164">
    <property type="entry name" value="Ala-tRNA-synth_IIc_N"/>
</dbReference>
<dbReference type="GO" id="GO:0005737">
    <property type="term" value="C:cytoplasm"/>
    <property type="evidence" value="ECO:0007669"/>
    <property type="project" value="UniProtKB-SubCell"/>
</dbReference>
<comment type="caution">
    <text evidence="8">The sequence shown here is derived from an EMBL/GenBank/DDBJ whole genome shotgun (WGS) entry which is preliminary data.</text>
</comment>
<dbReference type="GO" id="GO:0006419">
    <property type="term" value="P:alanyl-tRNA aminoacylation"/>
    <property type="evidence" value="ECO:0007669"/>
    <property type="project" value="InterPro"/>
</dbReference>
<keyword evidence="9" id="KW-1185">Reference proteome</keyword>
<dbReference type="PANTHER" id="PTHR43462">
    <property type="entry name" value="ALANYL-TRNA EDITING PROTEIN"/>
    <property type="match status" value="1"/>
</dbReference>
<evidence type="ECO:0000256" key="1">
    <source>
        <dbReference type="ARBA" id="ARBA00001947"/>
    </source>
</evidence>
<dbReference type="Gene3D" id="2.40.30.130">
    <property type="match status" value="1"/>
</dbReference>
<dbReference type="GO" id="GO:0046872">
    <property type="term" value="F:metal ion binding"/>
    <property type="evidence" value="ECO:0007669"/>
    <property type="project" value="UniProtKB-KW"/>
</dbReference>